<dbReference type="Gene3D" id="3.40.50.1860">
    <property type="match status" value="2"/>
</dbReference>
<dbReference type="PANTHER" id="PTHR21198:SF2">
    <property type="entry name" value="GLUTAMATE RACEMASE"/>
    <property type="match status" value="1"/>
</dbReference>
<dbReference type="GO" id="GO:0008360">
    <property type="term" value="P:regulation of cell shape"/>
    <property type="evidence" value="ECO:0007669"/>
    <property type="project" value="UniProtKB-KW"/>
</dbReference>
<keyword evidence="3 7" id="KW-0133">Cell shape</keyword>
<protein>
    <recommendedName>
        <fullName evidence="2 7">Glutamate racemase</fullName>
        <ecNumber evidence="2 7">5.1.1.3</ecNumber>
    </recommendedName>
</protein>
<evidence type="ECO:0000313" key="9">
    <source>
        <dbReference type="Proteomes" id="UP000198327"/>
    </source>
</evidence>
<dbReference type="InterPro" id="IPR001920">
    <property type="entry name" value="Asp/Glu_race"/>
</dbReference>
<name>A0A239MGW3_9NOCA</name>
<evidence type="ECO:0000256" key="4">
    <source>
        <dbReference type="ARBA" id="ARBA00022984"/>
    </source>
</evidence>
<dbReference type="PANTHER" id="PTHR21198">
    <property type="entry name" value="GLUTAMATE RACEMASE"/>
    <property type="match status" value="1"/>
</dbReference>
<proteinExistence type="inferred from homology"/>
<sequence length="260" mass="26767">MIVGLIDSGLGMLPTAARLRELRPELDLILLMDPDQAPWGPKPDEWVIRRVIDTADRAVASGAEVIVLPCNTASVTALTHLRAHLGTAVPVVGTVPAIKPAAAVSDRIAVWATAATTASAYQARLIEDFAAGRTVSAIACHGLADAIDRGDGHGVSDAISAAVAATPPDVEAVVLGCTHYPLVAHEIAAALPPGVALFDSAEAVARQTLRRIDLLERPAMGSGAVTVSLSGRDGSLPASALAHREGRLLAGLVEAPSIHR</sequence>
<dbReference type="Pfam" id="PF01177">
    <property type="entry name" value="Asp_Glu_race"/>
    <property type="match status" value="1"/>
</dbReference>
<evidence type="ECO:0000256" key="6">
    <source>
        <dbReference type="ARBA" id="ARBA00023316"/>
    </source>
</evidence>
<dbReference type="InterPro" id="IPR033134">
    <property type="entry name" value="Asp/Glu_racemase_AS_2"/>
</dbReference>
<feature type="binding site" evidence="7">
    <location>
        <begin position="71"/>
        <end position="72"/>
    </location>
    <ligand>
        <name>substrate</name>
    </ligand>
</feature>
<feature type="active site" description="Proton donor/acceptor" evidence="7">
    <location>
        <position position="177"/>
    </location>
</feature>
<evidence type="ECO:0000256" key="1">
    <source>
        <dbReference type="ARBA" id="ARBA00001602"/>
    </source>
</evidence>
<comment type="pathway">
    <text evidence="7">Cell wall biogenesis; peptidoglycan biosynthesis.</text>
</comment>
<dbReference type="AlphaFoldDB" id="A0A239MGW3"/>
<evidence type="ECO:0000256" key="2">
    <source>
        <dbReference type="ARBA" id="ARBA00013090"/>
    </source>
</evidence>
<keyword evidence="5 7" id="KW-0413">Isomerase</keyword>
<dbReference type="InterPro" id="IPR015942">
    <property type="entry name" value="Asp/Glu/hydantoin_racemase"/>
</dbReference>
<accession>A0A239MGW3</accession>
<dbReference type="InterPro" id="IPR004391">
    <property type="entry name" value="Glu_race"/>
</dbReference>
<dbReference type="EMBL" id="FZOW01000018">
    <property type="protein sequence ID" value="SNT41740.1"/>
    <property type="molecule type" value="Genomic_DNA"/>
</dbReference>
<dbReference type="UniPathway" id="UPA00219"/>
<dbReference type="OrthoDB" id="9801055at2"/>
<dbReference type="EC" id="5.1.1.3" evidence="2 7"/>
<dbReference type="GO" id="GO:0008881">
    <property type="term" value="F:glutamate racemase activity"/>
    <property type="evidence" value="ECO:0007669"/>
    <property type="project" value="UniProtKB-UniRule"/>
</dbReference>
<feature type="binding site" evidence="7">
    <location>
        <begin position="7"/>
        <end position="8"/>
    </location>
    <ligand>
        <name>substrate</name>
    </ligand>
</feature>
<dbReference type="PROSITE" id="PS00924">
    <property type="entry name" value="ASP_GLU_RACEMASE_2"/>
    <property type="match status" value="1"/>
</dbReference>
<keyword evidence="4 7" id="KW-0573">Peptidoglycan synthesis</keyword>
<comment type="similarity">
    <text evidence="7">Belongs to the aspartate/glutamate racemases family.</text>
</comment>
<gene>
    <name evidence="7" type="primary">murI</name>
    <name evidence="8" type="ORF">SAMN05421642_11820</name>
</gene>
<dbReference type="SUPFAM" id="SSF53681">
    <property type="entry name" value="Aspartate/glutamate racemase"/>
    <property type="match status" value="2"/>
</dbReference>
<dbReference type="InterPro" id="IPR018187">
    <property type="entry name" value="Asp/Glu_racemase_AS_1"/>
</dbReference>
<dbReference type="HAMAP" id="MF_00258">
    <property type="entry name" value="Glu_racemase"/>
    <property type="match status" value="1"/>
</dbReference>
<evidence type="ECO:0000256" key="3">
    <source>
        <dbReference type="ARBA" id="ARBA00022960"/>
    </source>
</evidence>
<comment type="catalytic activity">
    <reaction evidence="1 7">
        <text>L-glutamate = D-glutamate</text>
        <dbReference type="Rhea" id="RHEA:12813"/>
        <dbReference type="ChEBI" id="CHEBI:29985"/>
        <dbReference type="ChEBI" id="CHEBI:29986"/>
        <dbReference type="EC" id="5.1.1.3"/>
    </reaction>
</comment>
<feature type="active site" description="Proton donor/acceptor" evidence="7">
    <location>
        <position position="70"/>
    </location>
</feature>
<dbReference type="PROSITE" id="PS00923">
    <property type="entry name" value="ASP_GLU_RACEMASE_1"/>
    <property type="match status" value="1"/>
</dbReference>
<dbReference type="Proteomes" id="UP000198327">
    <property type="component" value="Unassembled WGS sequence"/>
</dbReference>
<evidence type="ECO:0000313" key="8">
    <source>
        <dbReference type="EMBL" id="SNT41740.1"/>
    </source>
</evidence>
<dbReference type="STRING" id="398843.A3K89_14505"/>
<evidence type="ECO:0000256" key="5">
    <source>
        <dbReference type="ARBA" id="ARBA00023235"/>
    </source>
</evidence>
<comment type="function">
    <text evidence="7">Provides the (R)-glutamate required for cell wall biosynthesis.</text>
</comment>
<feature type="binding site" evidence="7">
    <location>
        <begin position="178"/>
        <end position="179"/>
    </location>
    <ligand>
        <name>substrate</name>
    </ligand>
</feature>
<dbReference type="GO" id="GO:0009252">
    <property type="term" value="P:peptidoglycan biosynthetic process"/>
    <property type="evidence" value="ECO:0007669"/>
    <property type="project" value="UniProtKB-UniRule"/>
</dbReference>
<evidence type="ECO:0000256" key="7">
    <source>
        <dbReference type="HAMAP-Rule" id="MF_00258"/>
    </source>
</evidence>
<dbReference type="GO" id="GO:0071555">
    <property type="term" value="P:cell wall organization"/>
    <property type="evidence" value="ECO:0007669"/>
    <property type="project" value="UniProtKB-KW"/>
</dbReference>
<keyword evidence="9" id="KW-1185">Reference proteome</keyword>
<keyword evidence="6 7" id="KW-0961">Cell wall biogenesis/degradation</keyword>
<comment type="caution">
    <text evidence="7">Lacks conserved residue(s) required for the propagation of feature annotation.</text>
</comment>
<organism evidence="8 9">
    <name type="scientific">Rhodococcoides kyotonense</name>
    <dbReference type="NCBI Taxonomy" id="398843"/>
    <lineage>
        <taxon>Bacteria</taxon>
        <taxon>Bacillati</taxon>
        <taxon>Actinomycetota</taxon>
        <taxon>Actinomycetes</taxon>
        <taxon>Mycobacteriales</taxon>
        <taxon>Nocardiaceae</taxon>
        <taxon>Rhodococcoides</taxon>
    </lineage>
</organism>
<reference evidence="9" key="1">
    <citation type="submission" date="2017-06" db="EMBL/GenBank/DDBJ databases">
        <authorList>
            <person name="Varghese N."/>
            <person name="Submissions S."/>
        </authorList>
    </citation>
    <scope>NUCLEOTIDE SEQUENCE [LARGE SCALE GENOMIC DNA]</scope>
    <source>
        <strain evidence="9">JCM 23211</strain>
    </source>
</reference>
<dbReference type="RefSeq" id="WP_089251015.1">
    <property type="nucleotide sequence ID" value="NZ_FZOW01000018.1"/>
</dbReference>